<dbReference type="Pfam" id="PF00482">
    <property type="entry name" value="T2SSF"/>
    <property type="match status" value="2"/>
</dbReference>
<feature type="transmembrane region" description="Helical" evidence="12">
    <location>
        <begin position="380"/>
        <end position="401"/>
    </location>
</feature>
<evidence type="ECO:0000256" key="6">
    <source>
        <dbReference type="ARBA" id="ARBA00022692"/>
    </source>
</evidence>
<keyword evidence="10 12" id="KW-1133">Transmembrane helix</keyword>
<dbReference type="InterPro" id="IPR001992">
    <property type="entry name" value="T2SS_GspF/T4SS_PilC_CS"/>
</dbReference>
<protein>
    <submittedName>
        <fullName evidence="14">General secretion pathway protein F</fullName>
    </submittedName>
</protein>
<dbReference type="PANTHER" id="PTHR30012:SF0">
    <property type="entry name" value="TYPE II SECRETION SYSTEM PROTEIN F-RELATED"/>
    <property type="match status" value="1"/>
</dbReference>
<keyword evidence="8" id="KW-0106">Calcium</keyword>
<sequence length="408" mass="45018">MGAFEFAALDPGGKEKKGVLEGDSPRAIRQQLRDQGLIPLSVNEASHRETSKGKRKGLNLTIRRGISATDLALLTRQLSTLVRSGLPLDEATSTVARQSEKPRLKSLMLGVRAKVMEGHSLAEGLSQFPHVFPELYRATVAAGEQSGHLDTILERLADYTEQRQVMAQRIQMAMFYPAVLTLMAIGVVSVLLGYVVPQVVEVFEDMGQELPLMTRILITVSGVFRDYFVFMFFGVIALVAGTVYILKKPGPKYKFHVFILKLPILGRFIRGVNTSRFARTLSILAASGVTILDALRIASQVVSNLPMREAVKTASHKVREGEGLAKSLEQSGYFPPMTVNLIASGELSGNLEEMLERASINQEREQETQIAFLMSMLEPILIIVMGMVVLFIVMATLLPIFNMNQLIN</sequence>
<dbReference type="EMBL" id="UOFR01000032">
    <property type="protein sequence ID" value="VAW95334.1"/>
    <property type="molecule type" value="Genomic_DNA"/>
</dbReference>
<dbReference type="GO" id="GO:0005886">
    <property type="term" value="C:plasma membrane"/>
    <property type="evidence" value="ECO:0007669"/>
    <property type="project" value="UniProtKB-SubCell"/>
</dbReference>
<comment type="subcellular location">
    <subcellularLocation>
        <location evidence="1">Cell inner membrane</location>
        <topology evidence="1">Multi-pass membrane protein</topology>
    </subcellularLocation>
</comment>
<dbReference type="GO" id="GO:0046872">
    <property type="term" value="F:metal ion binding"/>
    <property type="evidence" value="ECO:0007669"/>
    <property type="project" value="UniProtKB-KW"/>
</dbReference>
<evidence type="ECO:0000256" key="7">
    <source>
        <dbReference type="ARBA" id="ARBA00022723"/>
    </source>
</evidence>
<dbReference type="InterPro" id="IPR042094">
    <property type="entry name" value="T2SS_GspF_sf"/>
</dbReference>
<dbReference type="NCBIfam" id="TIGR02120">
    <property type="entry name" value="GspF"/>
    <property type="match status" value="1"/>
</dbReference>
<organism evidence="14">
    <name type="scientific">hydrothermal vent metagenome</name>
    <dbReference type="NCBI Taxonomy" id="652676"/>
    <lineage>
        <taxon>unclassified sequences</taxon>
        <taxon>metagenomes</taxon>
        <taxon>ecological metagenomes</taxon>
    </lineage>
</organism>
<feature type="domain" description="Type II secretion system protein GspF" evidence="13">
    <location>
        <begin position="75"/>
        <end position="197"/>
    </location>
</feature>
<dbReference type="PROSITE" id="PS00874">
    <property type="entry name" value="T2SP_F"/>
    <property type="match status" value="1"/>
</dbReference>
<feature type="domain" description="Type II secretion system protein GspF" evidence="13">
    <location>
        <begin position="277"/>
        <end position="399"/>
    </location>
</feature>
<dbReference type="GO" id="GO:0015627">
    <property type="term" value="C:type II protein secretion system complex"/>
    <property type="evidence" value="ECO:0007669"/>
    <property type="project" value="InterPro"/>
</dbReference>
<dbReference type="GO" id="GO:0015628">
    <property type="term" value="P:protein secretion by the type II secretion system"/>
    <property type="evidence" value="ECO:0007669"/>
    <property type="project" value="InterPro"/>
</dbReference>
<dbReference type="AlphaFoldDB" id="A0A3B1AN45"/>
<keyword evidence="3" id="KW-0813">Transport</keyword>
<keyword evidence="9" id="KW-0653">Protein transport</keyword>
<evidence type="ECO:0000313" key="14">
    <source>
        <dbReference type="EMBL" id="VAW95334.1"/>
    </source>
</evidence>
<comment type="similarity">
    <text evidence="2">Belongs to the GSP F family.</text>
</comment>
<evidence type="ECO:0000256" key="2">
    <source>
        <dbReference type="ARBA" id="ARBA00005745"/>
    </source>
</evidence>
<dbReference type="FunFam" id="1.20.81.30:FF:000001">
    <property type="entry name" value="Type II secretion system protein F"/>
    <property type="match status" value="2"/>
</dbReference>
<evidence type="ECO:0000256" key="10">
    <source>
        <dbReference type="ARBA" id="ARBA00022989"/>
    </source>
</evidence>
<dbReference type="InterPro" id="IPR003004">
    <property type="entry name" value="GspF/PilC"/>
</dbReference>
<evidence type="ECO:0000256" key="5">
    <source>
        <dbReference type="ARBA" id="ARBA00022519"/>
    </source>
</evidence>
<gene>
    <name evidence="14" type="ORF">MNBD_GAMMA21-1452</name>
</gene>
<dbReference type="PANTHER" id="PTHR30012">
    <property type="entry name" value="GENERAL SECRETION PATHWAY PROTEIN"/>
    <property type="match status" value="1"/>
</dbReference>
<feature type="transmembrane region" description="Helical" evidence="12">
    <location>
        <begin position="227"/>
        <end position="246"/>
    </location>
</feature>
<keyword evidence="5" id="KW-0997">Cell inner membrane</keyword>
<dbReference type="InterPro" id="IPR018076">
    <property type="entry name" value="T2SS_GspF_dom"/>
</dbReference>
<evidence type="ECO:0000256" key="12">
    <source>
        <dbReference type="SAM" id="Phobius"/>
    </source>
</evidence>
<evidence type="ECO:0000256" key="8">
    <source>
        <dbReference type="ARBA" id="ARBA00022837"/>
    </source>
</evidence>
<dbReference type="InterPro" id="IPR011850">
    <property type="entry name" value="T2SS_GspF"/>
</dbReference>
<keyword evidence="11 12" id="KW-0472">Membrane</keyword>
<name>A0A3B1AN45_9ZZZZ</name>
<dbReference type="PRINTS" id="PR00812">
    <property type="entry name" value="BCTERIALGSPF"/>
</dbReference>
<keyword evidence="6 12" id="KW-0812">Transmembrane</keyword>
<reference evidence="14" key="1">
    <citation type="submission" date="2018-06" db="EMBL/GenBank/DDBJ databases">
        <authorList>
            <person name="Zhirakovskaya E."/>
        </authorList>
    </citation>
    <scope>NUCLEOTIDE SEQUENCE</scope>
</reference>
<keyword evidence="4" id="KW-1003">Cell membrane</keyword>
<evidence type="ECO:0000256" key="1">
    <source>
        <dbReference type="ARBA" id="ARBA00004429"/>
    </source>
</evidence>
<evidence type="ECO:0000256" key="4">
    <source>
        <dbReference type="ARBA" id="ARBA00022475"/>
    </source>
</evidence>
<evidence type="ECO:0000256" key="9">
    <source>
        <dbReference type="ARBA" id="ARBA00022927"/>
    </source>
</evidence>
<keyword evidence="7" id="KW-0479">Metal-binding</keyword>
<dbReference type="Gene3D" id="1.20.81.30">
    <property type="entry name" value="Type II secretion system (T2SS), domain F"/>
    <property type="match status" value="2"/>
</dbReference>
<evidence type="ECO:0000256" key="3">
    <source>
        <dbReference type="ARBA" id="ARBA00022448"/>
    </source>
</evidence>
<evidence type="ECO:0000256" key="11">
    <source>
        <dbReference type="ARBA" id="ARBA00023136"/>
    </source>
</evidence>
<evidence type="ECO:0000259" key="13">
    <source>
        <dbReference type="Pfam" id="PF00482"/>
    </source>
</evidence>
<accession>A0A3B1AN45</accession>
<feature type="transmembrane region" description="Helical" evidence="12">
    <location>
        <begin position="173"/>
        <end position="196"/>
    </location>
</feature>
<proteinExistence type="inferred from homology"/>